<dbReference type="Pfam" id="PF13304">
    <property type="entry name" value="AAA_21"/>
    <property type="match status" value="1"/>
</dbReference>
<proteinExistence type="predicted"/>
<feature type="coiled-coil region" evidence="1">
    <location>
        <begin position="549"/>
        <end position="609"/>
    </location>
</feature>
<gene>
    <name evidence="5" type="ORF">MCOR_20181</name>
</gene>
<dbReference type="EMBL" id="CACVKT020003588">
    <property type="protein sequence ID" value="CAC5384554.1"/>
    <property type="molecule type" value="Genomic_DNA"/>
</dbReference>
<dbReference type="GO" id="GO:0005524">
    <property type="term" value="F:ATP binding"/>
    <property type="evidence" value="ECO:0007669"/>
    <property type="project" value="InterPro"/>
</dbReference>
<dbReference type="SUPFAM" id="SSF52540">
    <property type="entry name" value="P-loop containing nucleoside triphosphate hydrolases"/>
    <property type="match status" value="1"/>
</dbReference>
<evidence type="ECO:0000313" key="6">
    <source>
        <dbReference type="Proteomes" id="UP000507470"/>
    </source>
</evidence>
<dbReference type="InterPro" id="IPR034139">
    <property type="entry name" value="TOPRIM_OLD"/>
</dbReference>
<dbReference type="OrthoDB" id="6160474at2759"/>
<dbReference type="GO" id="GO:0016887">
    <property type="term" value="F:ATP hydrolysis activity"/>
    <property type="evidence" value="ECO:0007669"/>
    <property type="project" value="InterPro"/>
</dbReference>
<evidence type="ECO:0000259" key="2">
    <source>
        <dbReference type="Pfam" id="PF13304"/>
    </source>
</evidence>
<dbReference type="Proteomes" id="UP000507470">
    <property type="component" value="Unassembled WGS sequence"/>
</dbReference>
<feature type="coiled-coil region" evidence="1">
    <location>
        <begin position="226"/>
        <end position="253"/>
    </location>
</feature>
<reference evidence="5 6" key="1">
    <citation type="submission" date="2020-06" db="EMBL/GenBank/DDBJ databases">
        <authorList>
            <person name="Li R."/>
            <person name="Bekaert M."/>
        </authorList>
    </citation>
    <scope>NUCLEOTIDE SEQUENCE [LARGE SCALE GENOMIC DNA]</scope>
    <source>
        <strain evidence="6">wild</strain>
    </source>
</reference>
<sequence>MLRSIALHNFVHFNQEQRLVFEEGTNFIIGGNSTGKTAILELIRRCYSNNINTSTTSVFDKNELAYAVCHFIIPESYPSIDIEYMQQPKEIFACIFVKNIKNDKANAFEYYKVISSMSSTSTSNGQTFRTFVQKFFGRNGCSTEYFVENTQGCKEVTIETSVIENVRDSGKKDEMHNFFSTITTDFESTSGALKTMNTLYDWLEKGYAGILPMRSIGPLQWTKSKYNKSQHRKDNYENACKRAEILLHLLDNEKVDGNQEAKFSEHIVYPYKFSNLNGDISVSNFDKPDLPQKSLLKTPEGILEAKQLTLILSHREFSTITFEEPDRGMHPHMIKKMRDLILRRITGKTVLIITHNPSLIDKWAMSRTFVSSKSILNETISHSICRVPKGYVKLCENDKSEEMKNLLFSSRILFVEGKTDKIIVEAIFRLLIHDDKISEDKRISTEQKHFLLATDIRELSGAKNGNKMKKFCKQMNKEIYLLYDADVKKKSSKSNEDEDVDFTFYWKNGALEQRFIDILDNCNETTVIDEITYIFRKKTEKDSDSIEKYLHYQKEFKKLEVRIQDIKTQVAEKNEKSASAELEKTDKEKNELQRDIRKIKTTIKEIVKRFIPLTDSIDIERIAAAMIHYSEEVEKFIYFCGKKNLKRKHDESESDFAE</sequence>
<feature type="domain" description="ATPase AAA-type core" evidence="2">
    <location>
        <begin position="299"/>
        <end position="361"/>
    </location>
</feature>
<dbReference type="InterPro" id="IPR027417">
    <property type="entry name" value="P-loop_NTPase"/>
</dbReference>
<dbReference type="InterPro" id="IPR038729">
    <property type="entry name" value="Rad50/SbcC_AAA"/>
</dbReference>
<dbReference type="Pfam" id="PF13476">
    <property type="entry name" value="AAA_23"/>
    <property type="match status" value="1"/>
</dbReference>
<dbReference type="InterPro" id="IPR003959">
    <property type="entry name" value="ATPase_AAA_core"/>
</dbReference>
<dbReference type="Pfam" id="PF20469">
    <property type="entry name" value="OLD-like_TOPRIM"/>
    <property type="match status" value="1"/>
</dbReference>
<dbReference type="GO" id="GO:0006302">
    <property type="term" value="P:double-strand break repair"/>
    <property type="evidence" value="ECO:0007669"/>
    <property type="project" value="InterPro"/>
</dbReference>
<keyword evidence="6" id="KW-1185">Reference proteome</keyword>
<dbReference type="InterPro" id="IPR051396">
    <property type="entry name" value="Bact_Antivir_Def_Nuclease"/>
</dbReference>
<feature type="domain" description="OLD protein-like TOPRIM" evidence="4">
    <location>
        <begin position="407"/>
        <end position="486"/>
    </location>
</feature>
<feature type="domain" description="Rad50/SbcC-type AAA" evidence="3">
    <location>
        <begin position="4"/>
        <end position="253"/>
    </location>
</feature>
<dbReference type="PANTHER" id="PTHR43581:SF2">
    <property type="entry name" value="EXCINUCLEASE ATPASE SUBUNIT"/>
    <property type="match status" value="1"/>
</dbReference>
<evidence type="ECO:0000259" key="3">
    <source>
        <dbReference type="Pfam" id="PF13476"/>
    </source>
</evidence>
<dbReference type="Gene3D" id="3.40.50.300">
    <property type="entry name" value="P-loop containing nucleotide triphosphate hydrolases"/>
    <property type="match status" value="1"/>
</dbReference>
<accession>A0A6J8BP23</accession>
<protein>
    <recommendedName>
        <fullName evidence="7">ATPase AAA-type core domain-containing protein</fullName>
    </recommendedName>
</protein>
<dbReference type="CDD" id="cd00267">
    <property type="entry name" value="ABC_ATPase"/>
    <property type="match status" value="1"/>
</dbReference>
<name>A0A6J8BP23_MYTCO</name>
<evidence type="ECO:0000313" key="5">
    <source>
        <dbReference type="EMBL" id="CAC5384554.1"/>
    </source>
</evidence>
<keyword evidence="1" id="KW-0175">Coiled coil</keyword>
<evidence type="ECO:0008006" key="7">
    <source>
        <dbReference type="Google" id="ProtNLM"/>
    </source>
</evidence>
<dbReference type="PANTHER" id="PTHR43581">
    <property type="entry name" value="ATP/GTP PHOSPHATASE"/>
    <property type="match status" value="1"/>
</dbReference>
<dbReference type="AlphaFoldDB" id="A0A6J8BP23"/>
<evidence type="ECO:0000256" key="1">
    <source>
        <dbReference type="SAM" id="Coils"/>
    </source>
</evidence>
<organism evidence="5 6">
    <name type="scientific">Mytilus coruscus</name>
    <name type="common">Sea mussel</name>
    <dbReference type="NCBI Taxonomy" id="42192"/>
    <lineage>
        <taxon>Eukaryota</taxon>
        <taxon>Metazoa</taxon>
        <taxon>Spiralia</taxon>
        <taxon>Lophotrochozoa</taxon>
        <taxon>Mollusca</taxon>
        <taxon>Bivalvia</taxon>
        <taxon>Autobranchia</taxon>
        <taxon>Pteriomorphia</taxon>
        <taxon>Mytilida</taxon>
        <taxon>Mytiloidea</taxon>
        <taxon>Mytilidae</taxon>
        <taxon>Mytilinae</taxon>
        <taxon>Mytilus</taxon>
    </lineage>
</organism>
<evidence type="ECO:0000259" key="4">
    <source>
        <dbReference type="Pfam" id="PF20469"/>
    </source>
</evidence>